<accession>A0A9P5LCG9</accession>
<dbReference type="AlphaFoldDB" id="A0A9P5LCG9"/>
<organism evidence="1 2">
    <name type="scientific">Cylindrodendrum hubeiense</name>
    <dbReference type="NCBI Taxonomy" id="595255"/>
    <lineage>
        <taxon>Eukaryota</taxon>
        <taxon>Fungi</taxon>
        <taxon>Dikarya</taxon>
        <taxon>Ascomycota</taxon>
        <taxon>Pezizomycotina</taxon>
        <taxon>Sordariomycetes</taxon>
        <taxon>Hypocreomycetidae</taxon>
        <taxon>Hypocreales</taxon>
        <taxon>Nectriaceae</taxon>
        <taxon>Cylindrodendrum</taxon>
    </lineage>
</organism>
<evidence type="ECO:0000313" key="2">
    <source>
        <dbReference type="Proteomes" id="UP000722485"/>
    </source>
</evidence>
<name>A0A9P5LCG9_9HYPO</name>
<dbReference type="EMBL" id="JAANBB010000357">
    <property type="protein sequence ID" value="KAF7543580.1"/>
    <property type="molecule type" value="Genomic_DNA"/>
</dbReference>
<dbReference type="Proteomes" id="UP000722485">
    <property type="component" value="Unassembled WGS sequence"/>
</dbReference>
<dbReference type="OrthoDB" id="5071280at2759"/>
<keyword evidence="2" id="KW-1185">Reference proteome</keyword>
<reference evidence="1" key="1">
    <citation type="submission" date="2020-03" db="EMBL/GenBank/DDBJ databases">
        <title>Draft Genome Sequence of Cylindrodendrum hubeiense.</title>
        <authorList>
            <person name="Buettner E."/>
            <person name="Kellner H."/>
        </authorList>
    </citation>
    <scope>NUCLEOTIDE SEQUENCE</scope>
    <source>
        <strain evidence="1">IHI 201604</strain>
    </source>
</reference>
<evidence type="ECO:0000313" key="1">
    <source>
        <dbReference type="EMBL" id="KAF7543580.1"/>
    </source>
</evidence>
<protein>
    <submittedName>
        <fullName evidence="1">Uncharacterized protein</fullName>
    </submittedName>
</protein>
<gene>
    <name evidence="1" type="ORF">G7Z17_g10622</name>
</gene>
<proteinExistence type="predicted"/>
<sequence length="95" mass="10185">MHMDSDAYASPFPYYMRLPGHFGGCYGNCKWPDRAARCSGRDLVVPAGIRNGGSGSGLGSRERPIALIEDVPGASADELIELDEKGTQDDPVTLE</sequence>
<comment type="caution">
    <text evidence="1">The sequence shown here is derived from an EMBL/GenBank/DDBJ whole genome shotgun (WGS) entry which is preliminary data.</text>
</comment>